<dbReference type="InterPro" id="IPR017927">
    <property type="entry name" value="FAD-bd_FR_type"/>
</dbReference>
<dbReference type="FunFam" id="3.40.50.80:FF:000008">
    <property type="entry name" value="Ferredoxin--NADP reductase, chloroplastic"/>
    <property type="match status" value="1"/>
</dbReference>
<evidence type="ECO:0000256" key="6">
    <source>
        <dbReference type="ARBA" id="ARBA00022857"/>
    </source>
</evidence>
<evidence type="ECO:0000256" key="9">
    <source>
        <dbReference type="SAM" id="SignalP"/>
    </source>
</evidence>
<dbReference type="SUPFAM" id="SSF52343">
    <property type="entry name" value="Ferredoxin reductase-like, C-terminal NADP-linked domain"/>
    <property type="match status" value="1"/>
</dbReference>
<evidence type="ECO:0000256" key="4">
    <source>
        <dbReference type="ARBA" id="ARBA00022630"/>
    </source>
</evidence>
<dbReference type="EMBL" id="JAFCMP010000146">
    <property type="protein sequence ID" value="KAG5184886.1"/>
    <property type="molecule type" value="Genomic_DNA"/>
</dbReference>
<dbReference type="OrthoDB" id="1688044at2759"/>
<dbReference type="PROSITE" id="PS51384">
    <property type="entry name" value="FAD_FR"/>
    <property type="match status" value="1"/>
</dbReference>
<comment type="cofactor">
    <cofactor evidence="1">
        <name>FAD</name>
        <dbReference type="ChEBI" id="CHEBI:57692"/>
    </cofactor>
</comment>
<proteinExistence type="inferred from homology"/>
<dbReference type="InterPro" id="IPR001433">
    <property type="entry name" value="OxRdtase_FAD/NAD-bd"/>
</dbReference>
<dbReference type="GO" id="GO:0004324">
    <property type="term" value="F:ferredoxin-NADP+ reductase activity"/>
    <property type="evidence" value="ECO:0007669"/>
    <property type="project" value="UniProtKB-EC"/>
</dbReference>
<dbReference type="PRINTS" id="PR00371">
    <property type="entry name" value="FPNCR"/>
</dbReference>
<dbReference type="Pfam" id="PF00175">
    <property type="entry name" value="NAD_binding_1"/>
    <property type="match status" value="1"/>
</dbReference>
<evidence type="ECO:0000256" key="2">
    <source>
        <dbReference type="ARBA" id="ARBA00008312"/>
    </source>
</evidence>
<evidence type="ECO:0000256" key="7">
    <source>
        <dbReference type="ARBA" id="ARBA00023002"/>
    </source>
</evidence>
<keyword evidence="9" id="KW-0732">Signal</keyword>
<name>A0A836CII9_9STRA</name>
<dbReference type="InterPro" id="IPR039261">
    <property type="entry name" value="FNR_nucleotide-bd"/>
</dbReference>
<reference evidence="11" key="1">
    <citation type="submission" date="2021-02" db="EMBL/GenBank/DDBJ databases">
        <title>First Annotated Genome of the Yellow-green Alga Tribonema minus.</title>
        <authorList>
            <person name="Mahan K.M."/>
        </authorList>
    </citation>
    <scope>NUCLEOTIDE SEQUENCE</scope>
    <source>
        <strain evidence="11">UTEX B ZZ1240</strain>
    </source>
</reference>
<feature type="domain" description="FAD-binding FR-type" evidence="10">
    <location>
        <begin position="145"/>
        <end position="271"/>
    </location>
</feature>
<evidence type="ECO:0000256" key="3">
    <source>
        <dbReference type="ARBA" id="ARBA00013223"/>
    </source>
</evidence>
<evidence type="ECO:0000256" key="5">
    <source>
        <dbReference type="ARBA" id="ARBA00022827"/>
    </source>
</evidence>
<keyword evidence="7" id="KW-0560">Oxidoreductase</keyword>
<accession>A0A836CII9</accession>
<sequence length="429" mass="46458">MRLIVAAVALCATACEAFTFVQPLRSTHTRAPLKMTVGSTDVAASTQAIAQQLEELTAMLSTLKSAKAAQTAGVAPPDTAVAAPVAKIPPPVPHKKAKKDKDLPLVCASYEAPSPDFIYGATMQQLEANPYWDQSGVPTNTFKPKEPYPGTILSVERLTGAKSPGEVCHVTIDHGGKLPYWEGQSLNVLPPGTDANGKPHKVRLYSIASSRYGDDGAGRTVTLCVRRALFTDPESGKQDPAKAGVCSNFLCDAAAGAAVSIAGPSGKIMLMPEQDPTTDIIMVGTGTGVAPYRGFVRRLFQEDTPAARAYTGQAWLFLGVANRDALLYHEDWLSVVRRFPFNFRYDVALSREQQNRAGGKMYIQDKMEEYADELFDKLDNGAHIYFCGLKGMMPGINDMLARVARSKGLVWEDAFAALKKNGQWHVEVY</sequence>
<comment type="similarity">
    <text evidence="2">Belongs to the ferredoxin--NADP reductase type 1 family.</text>
</comment>
<feature type="signal peptide" evidence="9">
    <location>
        <begin position="1"/>
        <end position="17"/>
    </location>
</feature>
<keyword evidence="12" id="KW-1185">Reference proteome</keyword>
<feature type="chain" id="PRO_5032421407" description="ferredoxin--NADP(+) reductase" evidence="9">
    <location>
        <begin position="18"/>
        <end position="429"/>
    </location>
</feature>
<keyword evidence="5" id="KW-0274">FAD</keyword>
<evidence type="ECO:0000256" key="1">
    <source>
        <dbReference type="ARBA" id="ARBA00001974"/>
    </source>
</evidence>
<dbReference type="Gene3D" id="2.40.30.10">
    <property type="entry name" value="Translation factors"/>
    <property type="match status" value="1"/>
</dbReference>
<dbReference type="InterPro" id="IPR001709">
    <property type="entry name" value="Flavoprot_Pyr_Nucl_cyt_Rdtase"/>
</dbReference>
<evidence type="ECO:0000259" key="10">
    <source>
        <dbReference type="PROSITE" id="PS51384"/>
    </source>
</evidence>
<evidence type="ECO:0000313" key="11">
    <source>
        <dbReference type="EMBL" id="KAG5184886.1"/>
    </source>
</evidence>
<evidence type="ECO:0000256" key="8">
    <source>
        <dbReference type="ARBA" id="ARBA00047776"/>
    </source>
</evidence>
<protein>
    <recommendedName>
        <fullName evidence="3">ferredoxin--NADP(+) reductase</fullName>
        <ecNumber evidence="3">1.18.1.2</ecNumber>
    </recommendedName>
</protein>
<gene>
    <name evidence="11" type="ORF">JKP88DRAFT_269683</name>
</gene>
<keyword evidence="4" id="KW-0285">Flavoprotein</keyword>
<evidence type="ECO:0000313" key="12">
    <source>
        <dbReference type="Proteomes" id="UP000664859"/>
    </source>
</evidence>
<dbReference type="AlphaFoldDB" id="A0A836CII9"/>
<dbReference type="InterPro" id="IPR017938">
    <property type="entry name" value="Riboflavin_synthase-like_b-brl"/>
</dbReference>
<comment type="caution">
    <text evidence="11">The sequence shown here is derived from an EMBL/GenBank/DDBJ whole genome shotgun (WGS) entry which is preliminary data.</text>
</comment>
<dbReference type="Gene3D" id="3.40.50.80">
    <property type="entry name" value="Nucleotide-binding domain of ferredoxin-NADP reductase (FNR) module"/>
    <property type="match status" value="1"/>
</dbReference>
<organism evidence="11 12">
    <name type="scientific">Tribonema minus</name>
    <dbReference type="NCBI Taxonomy" id="303371"/>
    <lineage>
        <taxon>Eukaryota</taxon>
        <taxon>Sar</taxon>
        <taxon>Stramenopiles</taxon>
        <taxon>Ochrophyta</taxon>
        <taxon>PX clade</taxon>
        <taxon>Xanthophyceae</taxon>
        <taxon>Tribonematales</taxon>
        <taxon>Tribonemataceae</taxon>
        <taxon>Tribonema</taxon>
    </lineage>
</organism>
<dbReference type="CDD" id="cd06208">
    <property type="entry name" value="CYPOR_like_FNR"/>
    <property type="match status" value="1"/>
</dbReference>
<dbReference type="PANTHER" id="PTHR43314">
    <property type="match status" value="1"/>
</dbReference>
<dbReference type="InterPro" id="IPR015701">
    <property type="entry name" value="FNR"/>
</dbReference>
<dbReference type="SUPFAM" id="SSF63380">
    <property type="entry name" value="Riboflavin synthase domain-like"/>
    <property type="match status" value="1"/>
</dbReference>
<keyword evidence="6" id="KW-0521">NADP</keyword>
<comment type="catalytic activity">
    <reaction evidence="8">
        <text>2 reduced [2Fe-2S]-[ferredoxin] + NADP(+) + H(+) = 2 oxidized [2Fe-2S]-[ferredoxin] + NADPH</text>
        <dbReference type="Rhea" id="RHEA:20125"/>
        <dbReference type="Rhea" id="RHEA-COMP:10000"/>
        <dbReference type="Rhea" id="RHEA-COMP:10001"/>
        <dbReference type="ChEBI" id="CHEBI:15378"/>
        <dbReference type="ChEBI" id="CHEBI:33737"/>
        <dbReference type="ChEBI" id="CHEBI:33738"/>
        <dbReference type="ChEBI" id="CHEBI:57783"/>
        <dbReference type="ChEBI" id="CHEBI:58349"/>
        <dbReference type="EC" id="1.18.1.2"/>
    </reaction>
</comment>
<dbReference type="EC" id="1.18.1.2" evidence="3"/>
<dbReference type="Proteomes" id="UP000664859">
    <property type="component" value="Unassembled WGS sequence"/>
</dbReference>